<accession>A0AAD6T2P8</accession>
<organism evidence="1 2">
    <name type="scientific">Mycena alexandri</name>
    <dbReference type="NCBI Taxonomy" id="1745969"/>
    <lineage>
        <taxon>Eukaryota</taxon>
        <taxon>Fungi</taxon>
        <taxon>Dikarya</taxon>
        <taxon>Basidiomycota</taxon>
        <taxon>Agaricomycotina</taxon>
        <taxon>Agaricomycetes</taxon>
        <taxon>Agaricomycetidae</taxon>
        <taxon>Agaricales</taxon>
        <taxon>Marasmiineae</taxon>
        <taxon>Mycenaceae</taxon>
        <taxon>Mycena</taxon>
    </lineage>
</organism>
<dbReference type="EMBL" id="JARJCM010000044">
    <property type="protein sequence ID" value="KAJ7036237.1"/>
    <property type="molecule type" value="Genomic_DNA"/>
</dbReference>
<gene>
    <name evidence="1" type="ORF">C8F04DRAFT_1181517</name>
</gene>
<name>A0AAD6T2P8_9AGAR</name>
<dbReference type="Proteomes" id="UP001218188">
    <property type="component" value="Unassembled WGS sequence"/>
</dbReference>
<protein>
    <submittedName>
        <fullName evidence="1">Uncharacterized protein</fullName>
    </submittedName>
</protein>
<dbReference type="AlphaFoldDB" id="A0AAD6T2P8"/>
<reference evidence="1" key="1">
    <citation type="submission" date="2023-03" db="EMBL/GenBank/DDBJ databases">
        <title>Massive genome expansion in bonnet fungi (Mycena s.s.) driven by repeated elements and novel gene families across ecological guilds.</title>
        <authorList>
            <consortium name="Lawrence Berkeley National Laboratory"/>
            <person name="Harder C.B."/>
            <person name="Miyauchi S."/>
            <person name="Viragh M."/>
            <person name="Kuo A."/>
            <person name="Thoen E."/>
            <person name="Andreopoulos B."/>
            <person name="Lu D."/>
            <person name="Skrede I."/>
            <person name="Drula E."/>
            <person name="Henrissat B."/>
            <person name="Morin E."/>
            <person name="Kohler A."/>
            <person name="Barry K."/>
            <person name="LaButti K."/>
            <person name="Morin E."/>
            <person name="Salamov A."/>
            <person name="Lipzen A."/>
            <person name="Mereny Z."/>
            <person name="Hegedus B."/>
            <person name="Baldrian P."/>
            <person name="Stursova M."/>
            <person name="Weitz H."/>
            <person name="Taylor A."/>
            <person name="Grigoriev I.V."/>
            <person name="Nagy L.G."/>
            <person name="Martin F."/>
            <person name="Kauserud H."/>
        </authorList>
    </citation>
    <scope>NUCLEOTIDE SEQUENCE</scope>
    <source>
        <strain evidence="1">CBHHK200</strain>
    </source>
</reference>
<keyword evidence="2" id="KW-1185">Reference proteome</keyword>
<sequence>MVRQLFNSDTPNKAKSPHMGKVYPNSFGCGGKRQLGYCKSKALFNGCEFVVNLHELKCGSQLKEQTTDFLSFQLTSGENKRNPMQIWIPFSHMGRFCLIGCVNIPTPRLPTKVKGVGGTGEYVTAAYHHSWYITTAHRLRGTNSGLPIVIGTEEYIVAAYYHLWCITTTYRVRGPKNGLAGCDKIVATRHPRTKSKSAVGC</sequence>
<proteinExistence type="predicted"/>
<evidence type="ECO:0000313" key="2">
    <source>
        <dbReference type="Proteomes" id="UP001218188"/>
    </source>
</evidence>
<comment type="caution">
    <text evidence="1">The sequence shown here is derived from an EMBL/GenBank/DDBJ whole genome shotgun (WGS) entry which is preliminary data.</text>
</comment>
<evidence type="ECO:0000313" key="1">
    <source>
        <dbReference type="EMBL" id="KAJ7036237.1"/>
    </source>
</evidence>